<proteinExistence type="predicted"/>
<reference evidence="2" key="1">
    <citation type="submission" date="2014-11" db="EMBL/GenBank/DDBJ databases">
        <authorList>
            <person name="Otto D Thomas"/>
            <person name="Naeem Raeece"/>
        </authorList>
    </citation>
    <scope>NUCLEOTIDE SEQUENCE</scope>
</reference>
<name>A0A0G4GUM7_9ALVE</name>
<evidence type="ECO:0000313" key="2">
    <source>
        <dbReference type="EMBL" id="CEM34547.1"/>
    </source>
</evidence>
<feature type="signal peptide" evidence="1">
    <location>
        <begin position="1"/>
        <end position="31"/>
    </location>
</feature>
<dbReference type="AlphaFoldDB" id="A0A0G4GUM7"/>
<evidence type="ECO:0000256" key="1">
    <source>
        <dbReference type="SAM" id="SignalP"/>
    </source>
</evidence>
<dbReference type="VEuPathDB" id="CryptoDB:Cvel_5234"/>
<dbReference type="EMBL" id="CDMZ01001569">
    <property type="protein sequence ID" value="CEM34547.1"/>
    <property type="molecule type" value="Genomic_DNA"/>
</dbReference>
<feature type="chain" id="PRO_5005190517" evidence="1">
    <location>
        <begin position="32"/>
        <end position="159"/>
    </location>
</feature>
<gene>
    <name evidence="2" type="ORF">Cvel_5234</name>
</gene>
<protein>
    <submittedName>
        <fullName evidence="2">Uncharacterized protein</fullName>
    </submittedName>
</protein>
<sequence>MLHSGQQQRTAGSSIPTSSFLSFFWLVTAHCQVGFDLGKLGASAITAFALDGETTSGSQCYEAHGGLRKRGVLMEAHPYKRDDKQEAADTRVACRALWEALYQAILVFLETGEAVRVVVGVLGVDADLKATAETLEEVKAVPQAGSQTASDASTTFMGG</sequence>
<organism evidence="2">
    <name type="scientific">Chromera velia CCMP2878</name>
    <dbReference type="NCBI Taxonomy" id="1169474"/>
    <lineage>
        <taxon>Eukaryota</taxon>
        <taxon>Sar</taxon>
        <taxon>Alveolata</taxon>
        <taxon>Colpodellida</taxon>
        <taxon>Chromeraceae</taxon>
        <taxon>Chromera</taxon>
    </lineage>
</organism>
<accession>A0A0G4GUM7</accession>
<keyword evidence="1" id="KW-0732">Signal</keyword>